<proteinExistence type="predicted"/>
<name>A0AAW1UET9_9CUCU</name>
<keyword evidence="3" id="KW-1185">Reference proteome</keyword>
<evidence type="ECO:0000313" key="2">
    <source>
        <dbReference type="EMBL" id="KAK9879555.1"/>
    </source>
</evidence>
<feature type="region of interest" description="Disordered" evidence="1">
    <location>
        <begin position="1"/>
        <end position="82"/>
    </location>
</feature>
<accession>A0AAW1UET9</accession>
<feature type="compositionally biased region" description="Low complexity" evidence="1">
    <location>
        <begin position="24"/>
        <end position="39"/>
    </location>
</feature>
<gene>
    <name evidence="2" type="ORF">WA026_006625</name>
</gene>
<dbReference type="AlphaFoldDB" id="A0AAW1UET9"/>
<feature type="non-terminal residue" evidence="2">
    <location>
        <position position="82"/>
    </location>
</feature>
<organism evidence="2 3">
    <name type="scientific">Henosepilachna vigintioctopunctata</name>
    <dbReference type="NCBI Taxonomy" id="420089"/>
    <lineage>
        <taxon>Eukaryota</taxon>
        <taxon>Metazoa</taxon>
        <taxon>Ecdysozoa</taxon>
        <taxon>Arthropoda</taxon>
        <taxon>Hexapoda</taxon>
        <taxon>Insecta</taxon>
        <taxon>Pterygota</taxon>
        <taxon>Neoptera</taxon>
        <taxon>Endopterygota</taxon>
        <taxon>Coleoptera</taxon>
        <taxon>Polyphaga</taxon>
        <taxon>Cucujiformia</taxon>
        <taxon>Coccinelloidea</taxon>
        <taxon>Coccinellidae</taxon>
        <taxon>Epilachninae</taxon>
        <taxon>Epilachnini</taxon>
        <taxon>Henosepilachna</taxon>
    </lineage>
</organism>
<dbReference type="Proteomes" id="UP001431783">
    <property type="component" value="Unassembled WGS sequence"/>
</dbReference>
<feature type="compositionally biased region" description="Pro residues" evidence="1">
    <location>
        <begin position="12"/>
        <end position="23"/>
    </location>
</feature>
<protein>
    <submittedName>
        <fullName evidence="2">Uncharacterized protein</fullName>
    </submittedName>
</protein>
<evidence type="ECO:0000313" key="3">
    <source>
        <dbReference type="Proteomes" id="UP001431783"/>
    </source>
</evidence>
<evidence type="ECO:0000256" key="1">
    <source>
        <dbReference type="SAM" id="MobiDB-lite"/>
    </source>
</evidence>
<reference evidence="2 3" key="1">
    <citation type="submission" date="2023-03" db="EMBL/GenBank/DDBJ databases">
        <title>Genome insight into feeding habits of ladybird beetles.</title>
        <authorList>
            <person name="Li H.-S."/>
            <person name="Huang Y.-H."/>
            <person name="Pang H."/>
        </authorList>
    </citation>
    <scope>NUCLEOTIDE SEQUENCE [LARGE SCALE GENOMIC DNA]</scope>
    <source>
        <strain evidence="2">SYSU_2023b</strain>
        <tissue evidence="2">Whole body</tissue>
    </source>
</reference>
<comment type="caution">
    <text evidence="2">The sequence shown here is derived from an EMBL/GenBank/DDBJ whole genome shotgun (WGS) entry which is preliminary data.</text>
</comment>
<sequence length="82" mass="8765">MCRCRHATKTTPLPPATVPPHAPPALAAPSARPAAVTPTYLSPTCPRDLTKRPHAATGERTTPPFPSLHERAETQKHFHGSA</sequence>
<dbReference type="EMBL" id="JARQZJ010000062">
    <property type="protein sequence ID" value="KAK9879555.1"/>
    <property type="molecule type" value="Genomic_DNA"/>
</dbReference>